<dbReference type="PANTHER" id="PTHR43818:SF5">
    <property type="entry name" value="OXIDOREDUCTASE FAMILY PROTEIN"/>
    <property type="match status" value="1"/>
</dbReference>
<dbReference type="GO" id="GO:0000166">
    <property type="term" value="F:nucleotide binding"/>
    <property type="evidence" value="ECO:0007669"/>
    <property type="project" value="InterPro"/>
</dbReference>
<dbReference type="Pfam" id="PF19051">
    <property type="entry name" value="GFO_IDH_MocA_C2"/>
    <property type="match status" value="1"/>
</dbReference>
<evidence type="ECO:0000313" key="4">
    <source>
        <dbReference type="EMBL" id="TWT82286.1"/>
    </source>
</evidence>
<reference evidence="4 5" key="1">
    <citation type="submission" date="2019-02" db="EMBL/GenBank/DDBJ databases">
        <title>Deep-cultivation of Planctomycetes and their phenomic and genomic characterization uncovers novel biology.</title>
        <authorList>
            <person name="Wiegand S."/>
            <person name="Jogler M."/>
            <person name="Boedeker C."/>
            <person name="Pinto D."/>
            <person name="Vollmers J."/>
            <person name="Rivas-Marin E."/>
            <person name="Kohn T."/>
            <person name="Peeters S.H."/>
            <person name="Heuer A."/>
            <person name="Rast P."/>
            <person name="Oberbeckmann S."/>
            <person name="Bunk B."/>
            <person name="Jeske O."/>
            <person name="Meyerdierks A."/>
            <person name="Storesund J.E."/>
            <person name="Kallscheuer N."/>
            <person name="Luecker S."/>
            <person name="Lage O.M."/>
            <person name="Pohl T."/>
            <person name="Merkel B.J."/>
            <person name="Hornburger P."/>
            <person name="Mueller R.-W."/>
            <person name="Bruemmer F."/>
            <person name="Labrenz M."/>
            <person name="Spormann A.M."/>
            <person name="Op Den Camp H."/>
            <person name="Overmann J."/>
            <person name="Amann R."/>
            <person name="Jetten M.S.M."/>
            <person name="Mascher T."/>
            <person name="Medema M.H."/>
            <person name="Devos D.P."/>
            <person name="Kaster A.-K."/>
            <person name="Ovreas L."/>
            <person name="Rohde M."/>
            <person name="Galperin M.Y."/>
            <person name="Jogler C."/>
        </authorList>
    </citation>
    <scope>NUCLEOTIDE SEQUENCE [LARGE SCALE GENOMIC DNA]</scope>
    <source>
        <strain evidence="4 5">CA13</strain>
    </source>
</reference>
<feature type="domain" description="Gfo/Idh/MocA-like oxidoreductase bacterial type C-terminal" evidence="3">
    <location>
        <begin position="220"/>
        <end position="440"/>
    </location>
</feature>
<keyword evidence="1" id="KW-0732">Signal</keyword>
<keyword evidence="4" id="KW-0560">Oxidoreductase</keyword>
<dbReference type="EC" id="1.1.1.292" evidence="4"/>
<dbReference type="InterPro" id="IPR000683">
    <property type="entry name" value="Gfo/Idh/MocA-like_OxRdtase_N"/>
</dbReference>
<dbReference type="Gene3D" id="3.40.50.720">
    <property type="entry name" value="NAD(P)-binding Rossmann-like Domain"/>
    <property type="match status" value="1"/>
</dbReference>
<feature type="domain" description="Gfo/Idh/MocA-like oxidoreductase N-terminal" evidence="2">
    <location>
        <begin position="64"/>
        <end position="170"/>
    </location>
</feature>
<comment type="caution">
    <text evidence="4">The sequence shown here is derived from an EMBL/GenBank/DDBJ whole genome shotgun (WGS) entry which is preliminary data.</text>
</comment>
<feature type="signal peptide" evidence="1">
    <location>
        <begin position="1"/>
        <end position="28"/>
    </location>
</feature>
<gene>
    <name evidence="4" type="primary">afr_3</name>
    <name evidence="4" type="ORF">CA13_37480</name>
</gene>
<feature type="chain" id="PRO_5022832337" evidence="1">
    <location>
        <begin position="29"/>
        <end position="450"/>
    </location>
</feature>
<organism evidence="4 5">
    <name type="scientific">Novipirellula herctigrandis</name>
    <dbReference type="NCBI Taxonomy" id="2527986"/>
    <lineage>
        <taxon>Bacteria</taxon>
        <taxon>Pseudomonadati</taxon>
        <taxon>Planctomycetota</taxon>
        <taxon>Planctomycetia</taxon>
        <taxon>Pirellulales</taxon>
        <taxon>Pirellulaceae</taxon>
        <taxon>Novipirellula</taxon>
    </lineage>
</organism>
<dbReference type="InterPro" id="IPR043906">
    <property type="entry name" value="Gfo/Idh/MocA_OxRdtase_bact_C"/>
</dbReference>
<dbReference type="GO" id="GO:0033712">
    <property type="term" value="F:1,5-anhydro-D-fructose reductase (1,5-anhydro-D-mannitol-forming) activity"/>
    <property type="evidence" value="ECO:0007669"/>
    <property type="project" value="UniProtKB-EC"/>
</dbReference>
<name>A0A5C5Z5F1_9BACT</name>
<dbReference type="EMBL" id="SJPJ01000001">
    <property type="protein sequence ID" value="TWT82286.1"/>
    <property type="molecule type" value="Genomic_DNA"/>
</dbReference>
<evidence type="ECO:0000313" key="5">
    <source>
        <dbReference type="Proteomes" id="UP000315010"/>
    </source>
</evidence>
<accession>A0A5C5Z5F1</accession>
<evidence type="ECO:0000259" key="2">
    <source>
        <dbReference type="Pfam" id="PF01408"/>
    </source>
</evidence>
<dbReference type="Gene3D" id="3.30.360.10">
    <property type="entry name" value="Dihydrodipicolinate Reductase, domain 2"/>
    <property type="match status" value="1"/>
</dbReference>
<dbReference type="Proteomes" id="UP000315010">
    <property type="component" value="Unassembled WGS sequence"/>
</dbReference>
<evidence type="ECO:0000256" key="1">
    <source>
        <dbReference type="SAM" id="SignalP"/>
    </source>
</evidence>
<dbReference type="SUPFAM" id="SSF51735">
    <property type="entry name" value="NAD(P)-binding Rossmann-fold domains"/>
    <property type="match status" value="1"/>
</dbReference>
<dbReference type="SUPFAM" id="SSF55347">
    <property type="entry name" value="Glyceraldehyde-3-phosphate dehydrogenase-like, C-terminal domain"/>
    <property type="match status" value="1"/>
</dbReference>
<dbReference type="AlphaFoldDB" id="A0A5C5Z5F1"/>
<dbReference type="InterPro" id="IPR050463">
    <property type="entry name" value="Gfo/Idh/MocA_oxidrdct_glycsds"/>
</dbReference>
<keyword evidence="5" id="KW-1185">Reference proteome</keyword>
<dbReference type="RefSeq" id="WP_419194495.1">
    <property type="nucleotide sequence ID" value="NZ_SJPJ01000001.1"/>
</dbReference>
<protein>
    <submittedName>
        <fullName evidence="4">1,5-anhydro-D-fructose reductase</fullName>
        <ecNumber evidence="4">1.1.1.292</ecNumber>
    </submittedName>
</protein>
<dbReference type="PANTHER" id="PTHR43818">
    <property type="entry name" value="BCDNA.GH03377"/>
    <property type="match status" value="1"/>
</dbReference>
<proteinExistence type="predicted"/>
<sequence precursor="true">MVYRTARRQFVKAFSTAAIAPLVIPASALGRDGHTAPSERIVMGQIGSGDHGSGWNMDRMFANEDQQVLAVCDVDSNHLAHAETKVNKHYSSKLGSDYRCKAYSDFRDLVNDKDIDAVHVGTPDHWHVIAALAALKAGKHVICEKPLSLTLSEGRILADVAKQSGKVFQTASENRSIESYIRMVELVKAGVFGEIKHVKILLPPSNRHRQAVDPTLGKPPSGLDYEMWQGQATEMPYCESRVHYNFRWHLAYSGGVITDWGAHMIDLAHWATGNELTGPVEIEGKGEFPPRDGIWNTATSFKVNYRYPSGLTTELFTDAPGLKFEGTNGWILSRGWRGPVKSNRPELLETVLPEEKRLRRPRTDGQGGEHMDFSDAIKEGRQAYAPAEIGHRTISVAHLGNIAMQLGRRLRWDPDQEKFADGDAAATAMLRREQREPWTIDNVDSWINVG</sequence>
<dbReference type="InterPro" id="IPR036291">
    <property type="entry name" value="NAD(P)-bd_dom_sf"/>
</dbReference>
<dbReference type="Pfam" id="PF01408">
    <property type="entry name" value="GFO_IDH_MocA"/>
    <property type="match status" value="1"/>
</dbReference>
<evidence type="ECO:0000259" key="3">
    <source>
        <dbReference type="Pfam" id="PF19051"/>
    </source>
</evidence>